<feature type="transmembrane region" description="Helical" evidence="12">
    <location>
        <begin position="483"/>
        <end position="514"/>
    </location>
</feature>
<accession>A0A6J8BIC4</accession>
<feature type="transmembrane region" description="Helical" evidence="12">
    <location>
        <begin position="562"/>
        <end position="581"/>
    </location>
</feature>
<reference evidence="13 14" key="1">
    <citation type="submission" date="2020-06" db="EMBL/GenBank/DDBJ databases">
        <authorList>
            <person name="Li R."/>
            <person name="Bekaert M."/>
        </authorList>
    </citation>
    <scope>NUCLEOTIDE SEQUENCE [LARGE SCALE GENOMIC DNA]</scope>
    <source>
        <strain evidence="14">wild</strain>
    </source>
</reference>
<dbReference type="EMBL" id="CACVKT020003209">
    <property type="protein sequence ID" value="CAC5382399.1"/>
    <property type="molecule type" value="Genomic_DNA"/>
</dbReference>
<feature type="transmembrane region" description="Helical" evidence="12">
    <location>
        <begin position="1102"/>
        <end position="1126"/>
    </location>
</feature>
<dbReference type="GO" id="GO:0005886">
    <property type="term" value="C:plasma membrane"/>
    <property type="evidence" value="ECO:0007669"/>
    <property type="project" value="TreeGrafter"/>
</dbReference>
<evidence type="ECO:0000313" key="14">
    <source>
        <dbReference type="Proteomes" id="UP000507470"/>
    </source>
</evidence>
<keyword evidence="9" id="KW-1015">Disulfide bond</keyword>
<feature type="transmembrane region" description="Helical" evidence="12">
    <location>
        <begin position="773"/>
        <end position="790"/>
    </location>
</feature>
<feature type="disulfide bond" evidence="9">
    <location>
        <begin position="886"/>
        <end position="896"/>
    </location>
</feature>
<keyword evidence="5 12" id="KW-1133">Transmembrane helix</keyword>
<evidence type="ECO:0000256" key="10">
    <source>
        <dbReference type="RuleBase" id="RU003732"/>
    </source>
</evidence>
<dbReference type="GO" id="GO:0089718">
    <property type="term" value="P:amino acid import across plasma membrane"/>
    <property type="evidence" value="ECO:0007669"/>
    <property type="project" value="TreeGrafter"/>
</dbReference>
<feature type="transmembrane region" description="Helical" evidence="12">
    <location>
        <begin position="1069"/>
        <end position="1090"/>
    </location>
</feature>
<dbReference type="PANTHER" id="PTHR11616">
    <property type="entry name" value="SODIUM/CHLORIDE DEPENDENT TRANSPORTER"/>
    <property type="match status" value="1"/>
</dbReference>
<evidence type="ECO:0000256" key="8">
    <source>
        <dbReference type="PIRSR" id="PIRSR600175-1"/>
    </source>
</evidence>
<feature type="transmembrane region" description="Helical" evidence="12">
    <location>
        <begin position="1234"/>
        <end position="1255"/>
    </location>
</feature>
<feature type="transmembrane region" description="Helical" evidence="12">
    <location>
        <begin position="640"/>
        <end position="660"/>
    </location>
</feature>
<name>A0A6J8BIC4_MYTCO</name>
<evidence type="ECO:0000313" key="13">
    <source>
        <dbReference type="EMBL" id="CAC5382399.1"/>
    </source>
</evidence>
<feature type="transmembrane region" description="Helical" evidence="12">
    <location>
        <begin position="392"/>
        <end position="413"/>
    </location>
</feature>
<feature type="transmembrane region" description="Helical" evidence="12">
    <location>
        <begin position="458"/>
        <end position="477"/>
    </location>
</feature>
<dbReference type="OrthoDB" id="6065466at2759"/>
<comment type="similarity">
    <text evidence="2 10">Belongs to the sodium:neurotransmitter symporter (SNF) (TC 2.A.22) family.</text>
</comment>
<dbReference type="Proteomes" id="UP000507470">
    <property type="component" value="Unassembled WGS sequence"/>
</dbReference>
<evidence type="ECO:0000256" key="1">
    <source>
        <dbReference type="ARBA" id="ARBA00004141"/>
    </source>
</evidence>
<feature type="transmembrane region" description="Helical" evidence="12">
    <location>
        <begin position="1317"/>
        <end position="1339"/>
    </location>
</feature>
<feature type="transmembrane region" description="Helical" evidence="12">
    <location>
        <begin position="991"/>
        <end position="1011"/>
    </location>
</feature>
<evidence type="ECO:0000256" key="4">
    <source>
        <dbReference type="ARBA" id="ARBA00022692"/>
    </source>
</evidence>
<comment type="subcellular location">
    <subcellularLocation>
        <location evidence="1">Membrane</location>
        <topology evidence="1">Multi-pass membrane protein</topology>
    </subcellularLocation>
</comment>
<dbReference type="Pfam" id="PF00209">
    <property type="entry name" value="SNF"/>
    <property type="match status" value="3"/>
</dbReference>
<feature type="transmembrane region" description="Helical" evidence="12">
    <location>
        <begin position="526"/>
        <end position="556"/>
    </location>
</feature>
<evidence type="ECO:0000256" key="9">
    <source>
        <dbReference type="PIRSR" id="PIRSR600175-2"/>
    </source>
</evidence>
<feature type="binding site" evidence="8">
    <location>
        <position position="1076"/>
    </location>
    <ligand>
        <name>Na(+)</name>
        <dbReference type="ChEBI" id="CHEBI:29101"/>
        <label>1</label>
    </ligand>
</feature>
<evidence type="ECO:0000256" key="11">
    <source>
        <dbReference type="SAM" id="MobiDB-lite"/>
    </source>
</evidence>
<dbReference type="InterPro" id="IPR000175">
    <property type="entry name" value="Na/ntran_symport"/>
</dbReference>
<dbReference type="GO" id="GO:0046872">
    <property type="term" value="F:metal ion binding"/>
    <property type="evidence" value="ECO:0007669"/>
    <property type="project" value="UniProtKB-KW"/>
</dbReference>
<feature type="transmembrane region" description="Helical" evidence="12">
    <location>
        <begin position="602"/>
        <end position="620"/>
    </location>
</feature>
<evidence type="ECO:0000256" key="5">
    <source>
        <dbReference type="ARBA" id="ARBA00022989"/>
    </source>
</evidence>
<keyword evidence="8" id="KW-0479">Metal-binding</keyword>
<feature type="transmembrane region" description="Helical" evidence="12">
    <location>
        <begin position="1275"/>
        <end position="1297"/>
    </location>
</feature>
<feature type="transmembrane region" description="Helical" evidence="12">
    <location>
        <begin position="1020"/>
        <end position="1041"/>
    </location>
</feature>
<organism evidence="13 14">
    <name type="scientific">Mytilus coruscus</name>
    <name type="common">Sea mussel</name>
    <dbReference type="NCBI Taxonomy" id="42192"/>
    <lineage>
        <taxon>Eukaryota</taxon>
        <taxon>Metazoa</taxon>
        <taxon>Spiralia</taxon>
        <taxon>Lophotrochozoa</taxon>
        <taxon>Mollusca</taxon>
        <taxon>Bivalvia</taxon>
        <taxon>Autobranchia</taxon>
        <taxon>Pteriomorphia</taxon>
        <taxon>Mytilida</taxon>
        <taxon>Mytiloidea</taxon>
        <taxon>Mytilidae</taxon>
        <taxon>Mytilinae</taxon>
        <taxon>Mytilus</taxon>
    </lineage>
</organism>
<protein>
    <recommendedName>
        <fullName evidence="10">Transporter</fullName>
    </recommendedName>
</protein>
<feature type="transmembrane region" description="Helical" evidence="12">
    <location>
        <begin position="222"/>
        <end position="253"/>
    </location>
</feature>
<keyword evidence="3 10" id="KW-0813">Transport</keyword>
<keyword evidence="8" id="KW-0915">Sodium</keyword>
<feature type="transmembrane region" description="Helical" evidence="12">
    <location>
        <begin position="1202"/>
        <end position="1228"/>
    </location>
</feature>
<dbReference type="PANTHER" id="PTHR11616:SF321">
    <property type="entry name" value="SODIUM-DEPENDENT NUTRIENT AMINO ACID TRANSPORTER 1-RELATED"/>
    <property type="match status" value="1"/>
</dbReference>
<dbReference type="GO" id="GO:0005283">
    <property type="term" value="F:amino acid:sodium symporter activity"/>
    <property type="evidence" value="ECO:0007669"/>
    <property type="project" value="TreeGrafter"/>
</dbReference>
<feature type="transmembrane region" description="Helical" evidence="12">
    <location>
        <begin position="1161"/>
        <end position="1190"/>
    </location>
</feature>
<dbReference type="PROSITE" id="PS50267">
    <property type="entry name" value="NA_NEUROTRAN_SYMP_3"/>
    <property type="match status" value="2"/>
</dbReference>
<feature type="transmembrane region" description="Helical" evidence="12">
    <location>
        <begin position="802"/>
        <end position="822"/>
    </location>
</feature>
<feature type="transmembrane region" description="Helical" evidence="12">
    <location>
        <begin position="180"/>
        <end position="201"/>
    </location>
</feature>
<evidence type="ECO:0000256" key="7">
    <source>
        <dbReference type="ARBA" id="ARBA00023180"/>
    </source>
</evidence>
<feature type="region of interest" description="Disordered" evidence="11">
    <location>
        <begin position="732"/>
        <end position="766"/>
    </location>
</feature>
<gene>
    <name evidence="13" type="ORF">MCOR_18232</name>
</gene>
<keyword evidence="10" id="KW-0769">Symport</keyword>
<keyword evidence="4 10" id="KW-0812">Transmembrane</keyword>
<evidence type="ECO:0000256" key="3">
    <source>
        <dbReference type="ARBA" id="ARBA00022448"/>
    </source>
</evidence>
<feature type="transmembrane region" description="Helical" evidence="12">
    <location>
        <begin position="311"/>
        <end position="330"/>
    </location>
</feature>
<feature type="binding site" evidence="8">
    <location>
        <position position="781"/>
    </location>
    <ligand>
        <name>Na(+)</name>
        <dbReference type="ChEBI" id="CHEBI:29101"/>
        <label>1</label>
    </ligand>
</feature>
<dbReference type="PRINTS" id="PR00176">
    <property type="entry name" value="NANEUSMPORT"/>
</dbReference>
<evidence type="ECO:0000256" key="6">
    <source>
        <dbReference type="ARBA" id="ARBA00023136"/>
    </source>
</evidence>
<feature type="transmembrane region" description="Helical" evidence="12">
    <location>
        <begin position="425"/>
        <end position="446"/>
    </location>
</feature>
<feature type="binding site" evidence="8">
    <location>
        <position position="1173"/>
    </location>
    <ligand>
        <name>Na(+)</name>
        <dbReference type="ChEBI" id="CHEBI:29101"/>
        <label>1</label>
    </ligand>
</feature>
<keyword evidence="7" id="KW-0325">Glycoprotein</keyword>
<keyword evidence="14" id="KW-1185">Reference proteome</keyword>
<proteinExistence type="inferred from homology"/>
<sequence length="1683" mass="187588">MQLITSKDSCILGEKSANYIGIEEIACDIDFQVLSSDMGIKEVTFDHIFASGTELTEGAVSNQFTEKEGGACIGEDFIDKKLKEEDESGANFGKLPSYEESQASQMEANCIGDSIELDDDSMIEIPSTVDRGENPETASARLDEHIGWDRKIEYLLACCGFVTSFETIVKFPYLSLQYGGGVFFVVYLVLMLVFGFPLLYLEMILGQYARGGPITAWGVVPLMKGIGVCMVCVSGAMSFCCNMTTVWSFYMFFISICSDQSWNCTYQGCSHNTSIHLVNSTDITNPSLQHSTYFYNSVLNISNGIESLGDVQWRSLLVLILCWTLVYFVIIRGPQSIGKTVYISFPIPMTFLITILVRTCFEEGAVTGIKVFLNLNWEALGNLQIWVDAGQLMVTSLGIGTGCITLMSGYSHFHSHCFRNALLTTLAHLFGMVFAGFTLFSLVGVYNEKTGQKLSDTLNITAIDIGFVIVPSVLYGFTSPKLWLGLLFISLALVGLDTHAVHLQNIVSALLHLLPEKYRFRWKFKYIMAGSVCLLISLLSIVNVTQAGLYISFYWLNSVTKFSLFFITLCECMLLAWIYGAQRVWNNIADMTGSTDSPWWKITWQFLTPSVILALIILTVMTDSVLQYKLYEYPSLTKDLSWCITFIPLLTLFYAAVLCYRNDFSSFRQKYKDMTKTPTDWGPGPLGNQEPGTEPPDYVICTPDIFRPETGLALLTANLYIPNLKGLIDLEETQGSDDSSGPYLSDMMTVDSGDTESTDDSGNSHRGNWSSRLDFVLSCLGYVVGLGNVWRFPYLVYRNGGGAFFIPYIIMLVTCGIPLVYMELAFGQYASLGPVTVWRAVPLFKGIGMAMVLSSFVVSIYYNMVNAWAVHYLFSSMTATLPWFNCGNDWNNPNRCSKNIFEVSNCSHINSSYVYQNQFQNHSCFPVLANCSLYSQNETKLVTNCITELRREFGAVVLTTDRHTKLTTPSEEYFYNRVLNVSGSLANVGGIQWELALCLLLCWVVVFVCLVRGIRTSGKIAYFVVTFPMVIMMVLLVRALMMEGNIKGIKFYVTPKWEKLKEPKVWADAAVQVFFSLSACMGGLTTLASYNKFHNNIYSDAILVCLGDTLVSVLAGFSMFAMLGVLSHELGADIENVIQSDIGLTFIVNPEAMSYFPISPLWSILFFLMIVMLGISTQFVNVETVITAIIDENITLFRRRRIAVLFVVCSTLFLLGLPLTTQSGLYILRVIDEYVAGFPIMVTGIFMCISIGWFYGVKQFSANIKHMIGHHTGYWWHALWCVITPLIILFILVFSAVGYEPLSAKYSIDIYPVWTEVVGFIILAIPVITIPIFLIYKLCRGQGLLSQRFHVACQSEANWGPALERHWKNVEYFPAVNTNTLAVDIDHSPLHTVSGELDHSPLHTVTGELEHSPLHTVSGELNHSPLHTVSGELEHSPLHTVSGELDHSPLHTVSGELEHSPLHTVSGELEHSLIHTVSGELEHSLIHTVSGELEHSPLHTVSGELEHSLIHTVSGELEHSLIHTVSGELEHSLIHTVSDHVHFTTVGVRVPSLSQTSLIPKPPLSPKKPRDMRERAILNHAYTNPQFHQSTASIDKSTFTPDDVFLDTDYFIVKKPLTITVETKDACTQTDQVIKSPKQTDKNKTLTFPPTIQKSSEDINGLIETNENKGNGPAVLHVNVTHF</sequence>
<dbReference type="InterPro" id="IPR037272">
    <property type="entry name" value="SNS_sf"/>
</dbReference>
<dbReference type="SUPFAM" id="SSF161070">
    <property type="entry name" value="SNF-like"/>
    <property type="match status" value="2"/>
</dbReference>
<feature type="binding site" evidence="8">
    <location>
        <position position="788"/>
    </location>
    <ligand>
        <name>Na(+)</name>
        <dbReference type="ChEBI" id="CHEBI:29101"/>
        <label>1</label>
    </ligand>
</feature>
<evidence type="ECO:0000256" key="12">
    <source>
        <dbReference type="SAM" id="Phobius"/>
    </source>
</evidence>
<feature type="transmembrane region" description="Helical" evidence="12">
    <location>
        <begin position="843"/>
        <end position="862"/>
    </location>
</feature>
<evidence type="ECO:0000256" key="2">
    <source>
        <dbReference type="ARBA" id="ARBA00006459"/>
    </source>
</evidence>
<dbReference type="PROSITE" id="PS00610">
    <property type="entry name" value="NA_NEUROTRAN_SYMP_1"/>
    <property type="match status" value="1"/>
</dbReference>
<feature type="binding site" evidence="8">
    <location>
        <position position="784"/>
    </location>
    <ligand>
        <name>Na(+)</name>
        <dbReference type="ChEBI" id="CHEBI:29101"/>
        <label>1</label>
    </ligand>
</feature>
<keyword evidence="6 12" id="KW-0472">Membrane</keyword>